<dbReference type="EMBL" id="BNAR01000017">
    <property type="protein sequence ID" value="GHH57197.1"/>
    <property type="molecule type" value="Genomic_DNA"/>
</dbReference>
<gene>
    <name evidence="1" type="ORF">GCM10017774_76400</name>
</gene>
<keyword evidence="2" id="KW-1185">Reference proteome</keyword>
<comment type="caution">
    <text evidence="1">The sequence shown here is derived from an EMBL/GenBank/DDBJ whole genome shotgun (WGS) entry which is preliminary data.</text>
</comment>
<evidence type="ECO:0000313" key="2">
    <source>
        <dbReference type="Proteomes" id="UP000605568"/>
    </source>
</evidence>
<dbReference type="Proteomes" id="UP000605568">
    <property type="component" value="Unassembled WGS sequence"/>
</dbReference>
<evidence type="ECO:0000313" key="1">
    <source>
        <dbReference type="EMBL" id="GHH57197.1"/>
    </source>
</evidence>
<organism evidence="1 2">
    <name type="scientific">Lentzea cavernae</name>
    <dbReference type="NCBI Taxonomy" id="2020703"/>
    <lineage>
        <taxon>Bacteria</taxon>
        <taxon>Bacillati</taxon>
        <taxon>Actinomycetota</taxon>
        <taxon>Actinomycetes</taxon>
        <taxon>Pseudonocardiales</taxon>
        <taxon>Pseudonocardiaceae</taxon>
        <taxon>Lentzea</taxon>
    </lineage>
</organism>
<protein>
    <recommendedName>
        <fullName evidence="3">DUF4034 domain-containing protein</fullName>
    </recommendedName>
</protein>
<dbReference type="RefSeq" id="WP_191304269.1">
    <property type="nucleotide sequence ID" value="NZ_BNAR01000017.1"/>
</dbReference>
<proteinExistence type="predicted"/>
<name>A0ABQ3MQR7_9PSEU</name>
<reference evidence="2" key="1">
    <citation type="journal article" date="2019" name="Int. J. Syst. Evol. Microbiol.">
        <title>The Global Catalogue of Microorganisms (GCM) 10K type strain sequencing project: providing services to taxonomists for standard genome sequencing and annotation.</title>
        <authorList>
            <consortium name="The Broad Institute Genomics Platform"/>
            <consortium name="The Broad Institute Genome Sequencing Center for Infectious Disease"/>
            <person name="Wu L."/>
            <person name="Ma J."/>
        </authorList>
    </citation>
    <scope>NUCLEOTIDE SEQUENCE [LARGE SCALE GENOMIC DNA]</scope>
    <source>
        <strain evidence="2">CGMCC 4.7367</strain>
    </source>
</reference>
<sequence length="318" mass="34414">MPQLPPYVDTTFDDDELLRAVVALVSGDLEPALGFLAATRDDPYRRELAVDVLGAAGNAVLPALFAAGQERPDDVNLLLLLGVAQSTAGWESRGGAWAKDTSDEQFDGLVTYTRRARDTLHRAAALDPGDVAPWAALMSVALGAPTHRGEAAEVYAEVVKRVPDLVNATLRRLQSTALKWYGSHEEMLAFARSGVAGLPDGHPLLSLVPIAHVEVHLKRTSSGGRLSQAWQVLTTGYLKKQRAEVDAASDRLLAGAGGQPHSLWAHQIFAVYYYEVGAADRLARHLPRAGERVMRWPWGYFGNPAERFRKAHALASAG</sequence>
<accession>A0ABQ3MQR7</accession>
<evidence type="ECO:0008006" key="3">
    <source>
        <dbReference type="Google" id="ProtNLM"/>
    </source>
</evidence>